<evidence type="ECO:0008006" key="3">
    <source>
        <dbReference type="Google" id="ProtNLM"/>
    </source>
</evidence>
<reference evidence="2" key="1">
    <citation type="submission" date="2013-01" db="EMBL/GenBank/DDBJ databases">
        <title>Draft Genome Sequence of a Mulberry Tree, Morus notabilis C.K. Schneid.</title>
        <authorList>
            <person name="He N."/>
            <person name="Zhao S."/>
        </authorList>
    </citation>
    <scope>NUCLEOTIDE SEQUENCE</scope>
</reference>
<evidence type="ECO:0000313" key="1">
    <source>
        <dbReference type="EMBL" id="EXB96210.1"/>
    </source>
</evidence>
<gene>
    <name evidence="1" type="ORF">L484_017059</name>
</gene>
<sequence>MEKTPATAIGEASGAAAKFVPVTFSHLISTKLDNDNYILWRKQALTVIRRYKLQHFFAIAISFL</sequence>
<keyword evidence="2" id="KW-1185">Reference proteome</keyword>
<dbReference type="Proteomes" id="UP000030645">
    <property type="component" value="Unassembled WGS sequence"/>
</dbReference>
<protein>
    <recommendedName>
        <fullName evidence="3">Retrotransposon Copia-like N-terminal domain-containing protein</fullName>
    </recommendedName>
</protein>
<proteinExistence type="predicted"/>
<accession>W9RKZ4</accession>
<evidence type="ECO:0000313" key="2">
    <source>
        <dbReference type="Proteomes" id="UP000030645"/>
    </source>
</evidence>
<name>W9RKZ4_9ROSA</name>
<organism evidence="1 2">
    <name type="scientific">Morus notabilis</name>
    <dbReference type="NCBI Taxonomy" id="981085"/>
    <lineage>
        <taxon>Eukaryota</taxon>
        <taxon>Viridiplantae</taxon>
        <taxon>Streptophyta</taxon>
        <taxon>Embryophyta</taxon>
        <taxon>Tracheophyta</taxon>
        <taxon>Spermatophyta</taxon>
        <taxon>Magnoliopsida</taxon>
        <taxon>eudicotyledons</taxon>
        <taxon>Gunneridae</taxon>
        <taxon>Pentapetalae</taxon>
        <taxon>rosids</taxon>
        <taxon>fabids</taxon>
        <taxon>Rosales</taxon>
        <taxon>Moraceae</taxon>
        <taxon>Moreae</taxon>
        <taxon>Morus</taxon>
    </lineage>
</organism>
<dbReference type="AlphaFoldDB" id="W9RKZ4"/>
<dbReference type="EMBL" id="KE345237">
    <property type="protein sequence ID" value="EXB96210.1"/>
    <property type="molecule type" value="Genomic_DNA"/>
</dbReference>